<dbReference type="SUPFAM" id="SSF52540">
    <property type="entry name" value="P-loop containing nucleoside triphosphate hydrolases"/>
    <property type="match status" value="1"/>
</dbReference>
<dbReference type="InterPro" id="IPR041682">
    <property type="entry name" value="AAA_14"/>
</dbReference>
<organism evidence="3 4">
    <name type="scientific">Candidatus Falkowbacteria bacterium GW2011_GWE1_38_31</name>
    <dbReference type="NCBI Taxonomy" id="1618638"/>
    <lineage>
        <taxon>Bacteria</taxon>
        <taxon>Candidatus Falkowiibacteriota</taxon>
    </lineage>
</organism>
<evidence type="ECO:0000259" key="1">
    <source>
        <dbReference type="Pfam" id="PF13173"/>
    </source>
</evidence>
<dbReference type="InterPro" id="IPR025420">
    <property type="entry name" value="DUF4143"/>
</dbReference>
<dbReference type="Gene3D" id="3.40.50.300">
    <property type="entry name" value="P-loop containing nucleotide triphosphate hydrolases"/>
    <property type="match status" value="1"/>
</dbReference>
<evidence type="ECO:0000313" key="3">
    <source>
        <dbReference type="EMBL" id="KKQ70019.1"/>
    </source>
</evidence>
<comment type="caution">
    <text evidence="3">The sequence shown here is derived from an EMBL/GenBank/DDBJ whole genome shotgun (WGS) entry which is preliminary data.</text>
</comment>
<dbReference type="PANTHER" id="PTHR43566">
    <property type="entry name" value="CONSERVED PROTEIN"/>
    <property type="match status" value="1"/>
</dbReference>
<reference evidence="3" key="1">
    <citation type="journal article" date="2015" name="Nature">
        <title>rRNA introns, odd ribosomes, and small enigmatic genomes across a large radiation of phyla.</title>
        <authorList>
            <person name="Brown C.T."/>
            <person name="Hug L.A."/>
            <person name="Thomas B.C."/>
            <person name="Sharon I."/>
            <person name="Castelle C.J."/>
            <person name="Singh A."/>
            <person name="Wilkins M.J."/>
            <person name="Williams K.H."/>
            <person name="Banfield J.F."/>
        </authorList>
    </citation>
    <scope>NUCLEOTIDE SEQUENCE [LARGE SCALE GENOMIC DNA]</scope>
</reference>
<evidence type="ECO:0000259" key="2">
    <source>
        <dbReference type="Pfam" id="PF13635"/>
    </source>
</evidence>
<feature type="domain" description="DUF4143" evidence="2">
    <location>
        <begin position="176"/>
        <end position="335"/>
    </location>
</feature>
<dbReference type="Proteomes" id="UP000034022">
    <property type="component" value="Unassembled WGS sequence"/>
</dbReference>
<feature type="domain" description="AAA" evidence="1">
    <location>
        <begin position="19"/>
        <end position="135"/>
    </location>
</feature>
<dbReference type="PATRIC" id="fig|1618638.3.peg.843"/>
<name>A0A0G0M8L3_9BACT</name>
<dbReference type="PANTHER" id="PTHR43566:SF2">
    <property type="entry name" value="DUF4143 DOMAIN-CONTAINING PROTEIN"/>
    <property type="match status" value="1"/>
</dbReference>
<evidence type="ECO:0000313" key="4">
    <source>
        <dbReference type="Proteomes" id="UP000034022"/>
    </source>
</evidence>
<dbReference type="AlphaFoldDB" id="A0A0G0M8L3"/>
<dbReference type="Pfam" id="PF13173">
    <property type="entry name" value="AAA_14"/>
    <property type="match status" value="1"/>
</dbReference>
<sequence>MTYIKREIENEIKTLAKEFPILAILGPRQSGKTTLAKHLFPDYAYISLENIDMREFADSDPRGFFDKYSENIIIDEIQRVPTLFSYLQTHSDSQKKAGKFVITGSQNYLLLEKVSQSLAGRVGLVTLLPFSLNEIEKIHQIKNPADIIFNGAYPRLYNQRIRPAVFYDSYVNTYLEKDVRQITNIKNFDIFRKFLVVIAGRSGQILNVSAIAAECGLSRSTIEEWLNILEASFIIYRLRPFHKNYKKQVIKSPKIFFYDTGIVCSLLGITSVEQTENHYLKGNIFETFIISELIKNNYNHAKLQKFFYWRDSKGREIDLIIEDNLDISGIEIKSSKTIANSFFENLNYWSALDKGKIKKYLVYSGEETYTRDSTKIINWQKLKTIG</sequence>
<dbReference type="InterPro" id="IPR027417">
    <property type="entry name" value="P-loop_NTPase"/>
</dbReference>
<dbReference type="EMBL" id="LBUU01000007">
    <property type="protein sequence ID" value="KKQ70019.1"/>
    <property type="molecule type" value="Genomic_DNA"/>
</dbReference>
<proteinExistence type="predicted"/>
<evidence type="ECO:0008006" key="5">
    <source>
        <dbReference type="Google" id="ProtNLM"/>
    </source>
</evidence>
<protein>
    <recommendedName>
        <fullName evidence="5">AAA family ATPase</fullName>
    </recommendedName>
</protein>
<accession>A0A0G0M8L3</accession>
<dbReference type="Pfam" id="PF13635">
    <property type="entry name" value="DUF4143"/>
    <property type="match status" value="1"/>
</dbReference>
<gene>
    <name evidence="3" type="ORF">US91_C0007G0029</name>
</gene>